<dbReference type="GO" id="GO:0048254">
    <property type="term" value="P:snoRNA localization"/>
    <property type="evidence" value="ECO:0007669"/>
    <property type="project" value="TreeGrafter"/>
</dbReference>
<dbReference type="OrthoDB" id="18412at2759"/>
<dbReference type="AlphaFoldDB" id="A0A067SVU0"/>
<evidence type="ECO:0000259" key="6">
    <source>
        <dbReference type="PROSITE" id="PS51083"/>
    </source>
</evidence>
<name>A0A067SVU0_GALM3</name>
<dbReference type="SUPFAM" id="SSF144232">
    <property type="entry name" value="HIT/MYND zinc finger-like"/>
    <property type="match status" value="1"/>
</dbReference>
<keyword evidence="8" id="KW-1185">Reference proteome</keyword>
<dbReference type="InterPro" id="IPR007529">
    <property type="entry name" value="Znf_HIT"/>
</dbReference>
<dbReference type="GO" id="GO:0005634">
    <property type="term" value="C:nucleus"/>
    <property type="evidence" value="ECO:0007669"/>
    <property type="project" value="TreeGrafter"/>
</dbReference>
<dbReference type="GO" id="GO:0070761">
    <property type="term" value="C:pre-snoRNP complex"/>
    <property type="evidence" value="ECO:0007669"/>
    <property type="project" value="TreeGrafter"/>
</dbReference>
<dbReference type="HOGENOM" id="CLU_105540_0_0_1"/>
<gene>
    <name evidence="7" type="ORF">GALMADRAFT_522253</name>
</gene>
<dbReference type="PROSITE" id="PS51083">
    <property type="entry name" value="ZF_HIT"/>
    <property type="match status" value="1"/>
</dbReference>
<dbReference type="STRING" id="685588.A0A067SVU0"/>
<sequence length="210" mass="23143">MAPKTKRPPRCQICLEQDHKYTCPQCRIVYSCSLACYKKHKESSCVAKTDGEATQSGGQAQSQPEPIEATTTNPSRESPPTDHAPLRPLTSLNWPYVPDESAFPDPLKRDDPKTLQISQYEAIATSPSIRKILSEHKHLPDLLTSIDKLRGSDREYALQKSLGITTPEIDDQLRAPELGEDVLALRELAEAIEAAVRGGNKSALGLNWGV</sequence>
<evidence type="ECO:0000256" key="4">
    <source>
        <dbReference type="PROSITE-ProRule" id="PRU00453"/>
    </source>
</evidence>
<feature type="compositionally biased region" description="Polar residues" evidence="5">
    <location>
        <begin position="52"/>
        <end position="78"/>
    </location>
</feature>
<dbReference type="InterPro" id="IPR051639">
    <property type="entry name" value="BCD1"/>
</dbReference>
<dbReference type="GO" id="GO:0000492">
    <property type="term" value="P:box C/D snoRNP assembly"/>
    <property type="evidence" value="ECO:0007669"/>
    <property type="project" value="TreeGrafter"/>
</dbReference>
<dbReference type="Proteomes" id="UP000027222">
    <property type="component" value="Unassembled WGS sequence"/>
</dbReference>
<accession>A0A067SVU0</accession>
<keyword evidence="1" id="KW-0479">Metal-binding</keyword>
<dbReference type="GO" id="GO:0008270">
    <property type="term" value="F:zinc ion binding"/>
    <property type="evidence" value="ECO:0007669"/>
    <property type="project" value="UniProtKB-UniRule"/>
</dbReference>
<evidence type="ECO:0000256" key="1">
    <source>
        <dbReference type="ARBA" id="ARBA00022723"/>
    </source>
</evidence>
<feature type="region of interest" description="Disordered" evidence="5">
    <location>
        <begin position="49"/>
        <end position="95"/>
    </location>
</feature>
<feature type="domain" description="HIT-type" evidence="6">
    <location>
        <begin position="11"/>
        <end position="45"/>
    </location>
</feature>
<dbReference type="GO" id="GO:0000463">
    <property type="term" value="P:maturation of LSU-rRNA from tricistronic rRNA transcript (SSU-rRNA, 5.8S rRNA, LSU-rRNA)"/>
    <property type="evidence" value="ECO:0007669"/>
    <property type="project" value="TreeGrafter"/>
</dbReference>
<protein>
    <recommendedName>
        <fullName evidence="6">HIT-type domain-containing protein</fullName>
    </recommendedName>
</protein>
<evidence type="ECO:0000256" key="3">
    <source>
        <dbReference type="ARBA" id="ARBA00022833"/>
    </source>
</evidence>
<keyword evidence="2 4" id="KW-0863">Zinc-finger</keyword>
<evidence type="ECO:0000256" key="2">
    <source>
        <dbReference type="ARBA" id="ARBA00022771"/>
    </source>
</evidence>
<dbReference type="PANTHER" id="PTHR13483">
    <property type="entry name" value="BOX C_D SNORNA PROTEIN 1-RELATED"/>
    <property type="match status" value="1"/>
</dbReference>
<organism evidence="7 8">
    <name type="scientific">Galerina marginata (strain CBS 339.88)</name>
    <dbReference type="NCBI Taxonomy" id="685588"/>
    <lineage>
        <taxon>Eukaryota</taxon>
        <taxon>Fungi</taxon>
        <taxon>Dikarya</taxon>
        <taxon>Basidiomycota</taxon>
        <taxon>Agaricomycotina</taxon>
        <taxon>Agaricomycetes</taxon>
        <taxon>Agaricomycetidae</taxon>
        <taxon>Agaricales</taxon>
        <taxon>Agaricineae</taxon>
        <taxon>Strophariaceae</taxon>
        <taxon>Galerina</taxon>
    </lineage>
</organism>
<evidence type="ECO:0000256" key="5">
    <source>
        <dbReference type="SAM" id="MobiDB-lite"/>
    </source>
</evidence>
<dbReference type="Pfam" id="PF04438">
    <property type="entry name" value="zf-HIT"/>
    <property type="match status" value="1"/>
</dbReference>
<dbReference type="Gene3D" id="3.30.60.190">
    <property type="match status" value="1"/>
</dbReference>
<keyword evidence="3" id="KW-0862">Zinc</keyword>
<evidence type="ECO:0000313" key="7">
    <source>
        <dbReference type="EMBL" id="KDR75035.1"/>
    </source>
</evidence>
<evidence type="ECO:0000313" key="8">
    <source>
        <dbReference type="Proteomes" id="UP000027222"/>
    </source>
</evidence>
<dbReference type="EMBL" id="KL142381">
    <property type="protein sequence ID" value="KDR75035.1"/>
    <property type="molecule type" value="Genomic_DNA"/>
</dbReference>
<reference evidence="8" key="1">
    <citation type="journal article" date="2014" name="Proc. Natl. Acad. Sci. U.S.A.">
        <title>Extensive sampling of basidiomycete genomes demonstrates inadequacy of the white-rot/brown-rot paradigm for wood decay fungi.</title>
        <authorList>
            <person name="Riley R."/>
            <person name="Salamov A.A."/>
            <person name="Brown D.W."/>
            <person name="Nagy L.G."/>
            <person name="Floudas D."/>
            <person name="Held B.W."/>
            <person name="Levasseur A."/>
            <person name="Lombard V."/>
            <person name="Morin E."/>
            <person name="Otillar R."/>
            <person name="Lindquist E.A."/>
            <person name="Sun H."/>
            <person name="LaButti K.M."/>
            <person name="Schmutz J."/>
            <person name="Jabbour D."/>
            <person name="Luo H."/>
            <person name="Baker S.E."/>
            <person name="Pisabarro A.G."/>
            <person name="Walton J.D."/>
            <person name="Blanchette R.A."/>
            <person name="Henrissat B."/>
            <person name="Martin F."/>
            <person name="Cullen D."/>
            <person name="Hibbett D.S."/>
            <person name="Grigoriev I.V."/>
        </authorList>
    </citation>
    <scope>NUCLEOTIDE SEQUENCE [LARGE SCALE GENOMIC DNA]</scope>
    <source>
        <strain evidence="8">CBS 339.88</strain>
    </source>
</reference>
<proteinExistence type="predicted"/>
<dbReference type="CDD" id="cd23024">
    <property type="entry name" value="zf-HIT_ZNHIT2-3"/>
    <property type="match status" value="1"/>
</dbReference>